<dbReference type="EMBL" id="JNVN01002338">
    <property type="protein sequence ID" value="KHJ32100.1"/>
    <property type="molecule type" value="Genomic_DNA"/>
</dbReference>
<accession>A0A0B1P436</accession>
<dbReference type="AlphaFoldDB" id="A0A0B1P436"/>
<dbReference type="Proteomes" id="UP000030854">
    <property type="component" value="Unassembled WGS sequence"/>
</dbReference>
<gene>
    <name evidence="1" type="ORF">EV44_g5031</name>
</gene>
<name>A0A0B1P436_UNCNE</name>
<evidence type="ECO:0000313" key="1">
    <source>
        <dbReference type="EMBL" id="KHJ32100.1"/>
    </source>
</evidence>
<dbReference type="OMA" id="TIDIRCE"/>
<evidence type="ECO:0000313" key="2">
    <source>
        <dbReference type="Proteomes" id="UP000030854"/>
    </source>
</evidence>
<organism evidence="1 2">
    <name type="scientific">Uncinula necator</name>
    <name type="common">Grape powdery mildew</name>
    <dbReference type="NCBI Taxonomy" id="52586"/>
    <lineage>
        <taxon>Eukaryota</taxon>
        <taxon>Fungi</taxon>
        <taxon>Dikarya</taxon>
        <taxon>Ascomycota</taxon>
        <taxon>Pezizomycotina</taxon>
        <taxon>Leotiomycetes</taxon>
        <taxon>Erysiphales</taxon>
        <taxon>Erysiphaceae</taxon>
        <taxon>Erysiphe</taxon>
    </lineage>
</organism>
<proteinExistence type="predicted"/>
<sequence length="190" mass="21788">MALAGLFEPITPPRSSETKFAYEYLKDIHSQNDSEQNRLTLIQPTLPNKENKKVLVNETPYSPPQSTLNSHNLRQDTQDGNMEVALVQFINSHDRAEVSYNAAVIDMRCDTYHDLIRSIYEAACPQSGTRWGIVRIDILWELPVSMTTVESGNFRETSLRGMQGPALRNTLRLMKERGWRDIFVVRYIEG</sequence>
<protein>
    <submittedName>
        <fullName evidence="1">Uncharacterized protein</fullName>
    </submittedName>
</protein>
<comment type="caution">
    <text evidence="1">The sequence shown here is derived from an EMBL/GenBank/DDBJ whole genome shotgun (WGS) entry which is preliminary data.</text>
</comment>
<reference evidence="1 2" key="1">
    <citation type="journal article" date="2014" name="BMC Genomics">
        <title>Adaptive genomic structural variation in the grape powdery mildew pathogen, Erysiphe necator.</title>
        <authorList>
            <person name="Jones L."/>
            <person name="Riaz S."/>
            <person name="Morales-Cruz A."/>
            <person name="Amrine K.C."/>
            <person name="McGuire B."/>
            <person name="Gubler W.D."/>
            <person name="Walker M.A."/>
            <person name="Cantu D."/>
        </authorList>
    </citation>
    <scope>NUCLEOTIDE SEQUENCE [LARGE SCALE GENOMIC DNA]</scope>
    <source>
        <strain evidence="2">c</strain>
    </source>
</reference>
<dbReference type="HOGENOM" id="CLU_1447431_0_0_1"/>
<keyword evidence="2" id="KW-1185">Reference proteome</keyword>